<name>A0AAD1G1L2_SPHMI</name>
<sequence>MMDADAGGWTVSESYRNVAALPPDMTETIALRIADIAAEAITGIDPHTGLASDFLNQFNEVLMLIDVSGHDAALRRELDAWFPRDYVEHFEASHLRDSALVIEAYALSPASVRRRFDRLSGDLSAFILNGLAGLRPLEGEAARQAREALAAQVRKRLESLSAIIHPAERRIDNDTISALFKQAR</sequence>
<accession>A0AAD1G1L2</accession>
<protein>
    <submittedName>
        <fullName evidence="1">Uncharacterized protein</fullName>
    </submittedName>
</protein>
<dbReference type="EMBL" id="AP018711">
    <property type="protein sequence ID" value="BBE34721.1"/>
    <property type="molecule type" value="Genomic_DNA"/>
</dbReference>
<reference evidence="1 2" key="1">
    <citation type="submission" date="2018-06" db="EMBL/GenBank/DDBJ databases">
        <title>Complete Genome Sequence of the Microcystin-Degrading Bacterium Sphingosinicella microcystinivorans Strain B-9.</title>
        <authorList>
            <person name="Jin H."/>
            <person name="Nishizawa T."/>
            <person name="Guo Y."/>
            <person name="Nishizawa A."/>
            <person name="Park H."/>
            <person name="Kato H."/>
            <person name="Tsuji K."/>
            <person name="Harada K."/>
        </authorList>
    </citation>
    <scope>NUCLEOTIDE SEQUENCE [LARGE SCALE GENOMIC DNA]</scope>
    <source>
        <strain evidence="1 2">B9</strain>
    </source>
</reference>
<evidence type="ECO:0000313" key="2">
    <source>
        <dbReference type="Proteomes" id="UP000275727"/>
    </source>
</evidence>
<dbReference type="Proteomes" id="UP000275727">
    <property type="component" value="Chromosome"/>
</dbReference>
<evidence type="ECO:0000313" key="1">
    <source>
        <dbReference type="EMBL" id="BBE34721.1"/>
    </source>
</evidence>
<proteinExistence type="predicted"/>
<dbReference type="KEGG" id="smic:SmB9_23790"/>
<gene>
    <name evidence="1" type="ORF">SmB9_23790</name>
</gene>
<organism evidence="1 2">
    <name type="scientific">Sphingosinicella microcystinivorans</name>
    <dbReference type="NCBI Taxonomy" id="335406"/>
    <lineage>
        <taxon>Bacteria</taxon>
        <taxon>Pseudomonadati</taxon>
        <taxon>Pseudomonadota</taxon>
        <taxon>Alphaproteobacteria</taxon>
        <taxon>Sphingomonadales</taxon>
        <taxon>Sphingosinicellaceae</taxon>
        <taxon>Sphingosinicella</taxon>
    </lineage>
</organism>
<dbReference type="AlphaFoldDB" id="A0AAD1G1L2"/>